<evidence type="ECO:0000256" key="12">
    <source>
        <dbReference type="PIRNR" id="PIRNR015601"/>
    </source>
</evidence>
<gene>
    <name evidence="15" type="ORF">TQ39_11215</name>
</gene>
<proteinExistence type="inferred from homology"/>
<protein>
    <recommendedName>
        <fullName evidence="4 12">Ribosomal RNA small subunit methyltransferase E</fullName>
        <ecNumber evidence="3 12">2.1.1.193</ecNumber>
    </recommendedName>
</protein>
<comment type="subcellular location">
    <subcellularLocation>
        <location evidence="1 12">Cytoplasm</location>
    </subcellularLocation>
</comment>
<evidence type="ECO:0000256" key="10">
    <source>
        <dbReference type="ARBA" id="ARBA00025699"/>
    </source>
</evidence>
<comment type="caution">
    <text evidence="15">The sequence shown here is derived from an EMBL/GenBank/DDBJ whole genome shotgun (WGS) entry which is preliminary data.</text>
</comment>
<accession>A0A0D8IY12</accession>
<dbReference type="AlphaFoldDB" id="A0A0D8IY12"/>
<dbReference type="Gene3D" id="3.40.1280.10">
    <property type="match status" value="1"/>
</dbReference>
<evidence type="ECO:0000256" key="4">
    <source>
        <dbReference type="ARBA" id="ARBA00013673"/>
    </source>
</evidence>
<evidence type="ECO:0000313" key="16">
    <source>
        <dbReference type="Proteomes" id="UP000032483"/>
    </source>
</evidence>
<dbReference type="InterPro" id="IPR006700">
    <property type="entry name" value="RsmE"/>
</dbReference>
<sequence>MPHRYFTTDISGGTAVLSGADAHHLAHVMRARPGETVTLCDGKGTDYACAVRGFGPDTVELEILSRSASVSEPGVRVTLYVGYPKQDKLETIVQKAVELGAVRIVPFFSRYCVAAPKKEEQKNLRYNRIAFEAAKQSGRGVVPQVELPVTYKQMLADAARNDAAFFCYEAGGEPLLSRLGGAETIGLITGSEGGFSPEEAAAAREAGCVQIGLGPRILRCETAPLAALAAVMTLTGNLQ</sequence>
<evidence type="ECO:0000256" key="1">
    <source>
        <dbReference type="ARBA" id="ARBA00004496"/>
    </source>
</evidence>
<dbReference type="CDD" id="cd18084">
    <property type="entry name" value="RsmE-like"/>
    <property type="match status" value="1"/>
</dbReference>
<dbReference type="InterPro" id="IPR029026">
    <property type="entry name" value="tRNA_m1G_MTases_N"/>
</dbReference>
<organism evidence="15 16">
    <name type="scientific">Ruthenibacterium lactatiformans</name>
    <dbReference type="NCBI Taxonomy" id="1550024"/>
    <lineage>
        <taxon>Bacteria</taxon>
        <taxon>Bacillati</taxon>
        <taxon>Bacillota</taxon>
        <taxon>Clostridia</taxon>
        <taxon>Eubacteriales</taxon>
        <taxon>Oscillospiraceae</taxon>
        <taxon>Ruthenibacterium</taxon>
    </lineage>
</organism>
<comment type="catalytic activity">
    <reaction evidence="11 12">
        <text>uridine(1498) in 16S rRNA + S-adenosyl-L-methionine = N(3)-methyluridine(1498) in 16S rRNA + S-adenosyl-L-homocysteine + H(+)</text>
        <dbReference type="Rhea" id="RHEA:42920"/>
        <dbReference type="Rhea" id="RHEA-COMP:10283"/>
        <dbReference type="Rhea" id="RHEA-COMP:10284"/>
        <dbReference type="ChEBI" id="CHEBI:15378"/>
        <dbReference type="ChEBI" id="CHEBI:57856"/>
        <dbReference type="ChEBI" id="CHEBI:59789"/>
        <dbReference type="ChEBI" id="CHEBI:65315"/>
        <dbReference type="ChEBI" id="CHEBI:74502"/>
        <dbReference type="EC" id="2.1.1.193"/>
    </reaction>
</comment>
<comment type="function">
    <text evidence="10 12">Specifically methylates the N3 position of the uracil ring of uridine 1498 (m3U1498) in 16S rRNA. Acts on the fully assembled 30S ribosomal subunit.</text>
</comment>
<evidence type="ECO:0000256" key="5">
    <source>
        <dbReference type="ARBA" id="ARBA00022490"/>
    </source>
</evidence>
<keyword evidence="8 12" id="KW-0808">Transferase</keyword>
<evidence type="ECO:0000256" key="2">
    <source>
        <dbReference type="ARBA" id="ARBA00005528"/>
    </source>
</evidence>
<keyword evidence="6 12" id="KW-0698">rRNA processing</keyword>
<dbReference type="EMBL" id="JXXK01000015">
    <property type="protein sequence ID" value="KJF39610.1"/>
    <property type="molecule type" value="Genomic_DNA"/>
</dbReference>
<feature type="domain" description="Ribosomal RNA small subunit methyltransferase E methyltransferase" evidence="13">
    <location>
        <begin position="75"/>
        <end position="231"/>
    </location>
</feature>
<dbReference type="SUPFAM" id="SSF75217">
    <property type="entry name" value="alpha/beta knot"/>
    <property type="match status" value="1"/>
</dbReference>
<dbReference type="PATRIC" id="fig|1550024.3.peg.2554"/>
<dbReference type="Proteomes" id="UP000032483">
    <property type="component" value="Unassembled WGS sequence"/>
</dbReference>
<keyword evidence="9 12" id="KW-0949">S-adenosyl-L-methionine</keyword>
<evidence type="ECO:0000256" key="3">
    <source>
        <dbReference type="ARBA" id="ARBA00012328"/>
    </source>
</evidence>
<evidence type="ECO:0000259" key="13">
    <source>
        <dbReference type="Pfam" id="PF04452"/>
    </source>
</evidence>
<keyword evidence="16" id="KW-1185">Reference proteome</keyword>
<keyword evidence="5 12" id="KW-0963">Cytoplasm</keyword>
<evidence type="ECO:0000256" key="7">
    <source>
        <dbReference type="ARBA" id="ARBA00022603"/>
    </source>
</evidence>
<dbReference type="GO" id="GO:0070475">
    <property type="term" value="P:rRNA base methylation"/>
    <property type="evidence" value="ECO:0007669"/>
    <property type="project" value="TreeGrafter"/>
</dbReference>
<name>A0A0D8IY12_9FIRM</name>
<dbReference type="InterPro" id="IPR046887">
    <property type="entry name" value="RsmE_PUA-like"/>
</dbReference>
<dbReference type="SUPFAM" id="SSF88697">
    <property type="entry name" value="PUA domain-like"/>
    <property type="match status" value="1"/>
</dbReference>
<dbReference type="InterPro" id="IPR015947">
    <property type="entry name" value="PUA-like_sf"/>
</dbReference>
<dbReference type="NCBIfam" id="TIGR00046">
    <property type="entry name" value="RsmE family RNA methyltransferase"/>
    <property type="match status" value="1"/>
</dbReference>
<reference evidence="15" key="1">
    <citation type="submission" date="2015-02" db="EMBL/GenBank/DDBJ databases">
        <title>A novel member of the family Ruminococcaceae isolated from human feces.</title>
        <authorList>
            <person name="Shkoporov A.N."/>
            <person name="Chaplin A.V."/>
            <person name="Motuzova O.V."/>
            <person name="Kafarskaia L.I."/>
            <person name="Khokhlova E.V."/>
            <person name="Efimov B.A."/>
        </authorList>
    </citation>
    <scope>NUCLEOTIDE SEQUENCE [LARGE SCALE GENOMIC DNA]</scope>
    <source>
        <strain evidence="15">585-1</strain>
    </source>
</reference>
<dbReference type="InterPro" id="IPR046886">
    <property type="entry name" value="RsmE_MTase_dom"/>
</dbReference>
<keyword evidence="7 12" id="KW-0489">Methyltransferase</keyword>
<dbReference type="GeneID" id="42857150"/>
<dbReference type="Pfam" id="PF20260">
    <property type="entry name" value="PUA_4"/>
    <property type="match status" value="1"/>
</dbReference>
<evidence type="ECO:0000256" key="8">
    <source>
        <dbReference type="ARBA" id="ARBA00022679"/>
    </source>
</evidence>
<evidence type="ECO:0000259" key="14">
    <source>
        <dbReference type="Pfam" id="PF20260"/>
    </source>
</evidence>
<dbReference type="InterPro" id="IPR029028">
    <property type="entry name" value="Alpha/beta_knot_MTases"/>
</dbReference>
<dbReference type="GO" id="GO:0005737">
    <property type="term" value="C:cytoplasm"/>
    <property type="evidence" value="ECO:0007669"/>
    <property type="project" value="UniProtKB-SubCell"/>
</dbReference>
<dbReference type="PIRSF" id="PIRSF015601">
    <property type="entry name" value="MTase_slr0722"/>
    <property type="match status" value="1"/>
</dbReference>
<evidence type="ECO:0000256" key="6">
    <source>
        <dbReference type="ARBA" id="ARBA00022552"/>
    </source>
</evidence>
<evidence type="ECO:0000256" key="9">
    <source>
        <dbReference type="ARBA" id="ARBA00022691"/>
    </source>
</evidence>
<evidence type="ECO:0000313" key="15">
    <source>
        <dbReference type="EMBL" id="KJF39610.1"/>
    </source>
</evidence>
<evidence type="ECO:0000256" key="11">
    <source>
        <dbReference type="ARBA" id="ARBA00047944"/>
    </source>
</evidence>
<dbReference type="PANTHER" id="PTHR30027:SF3">
    <property type="entry name" value="16S RRNA (URACIL(1498)-N(3))-METHYLTRANSFERASE"/>
    <property type="match status" value="1"/>
</dbReference>
<dbReference type="GO" id="GO:0070042">
    <property type="term" value="F:rRNA (uridine-N3-)-methyltransferase activity"/>
    <property type="evidence" value="ECO:0007669"/>
    <property type="project" value="TreeGrafter"/>
</dbReference>
<feature type="domain" description="Ribosomal RNA small subunit methyltransferase E PUA-like" evidence="14">
    <location>
        <begin position="17"/>
        <end position="64"/>
    </location>
</feature>
<dbReference type="EC" id="2.1.1.193" evidence="3 12"/>
<dbReference type="Pfam" id="PF04452">
    <property type="entry name" value="Methyltrans_RNA"/>
    <property type="match status" value="1"/>
</dbReference>
<dbReference type="RefSeq" id="WP_050005573.1">
    <property type="nucleotide sequence ID" value="NZ_CAUBBA010000035.1"/>
</dbReference>
<comment type="similarity">
    <text evidence="2 12">Belongs to the RNA methyltransferase RsmE family.</text>
</comment>
<dbReference type="PANTHER" id="PTHR30027">
    <property type="entry name" value="RIBOSOMAL RNA SMALL SUBUNIT METHYLTRANSFERASE E"/>
    <property type="match status" value="1"/>
</dbReference>